<proteinExistence type="predicted"/>
<feature type="region of interest" description="Disordered" evidence="1">
    <location>
        <begin position="1"/>
        <end position="56"/>
    </location>
</feature>
<keyword evidence="3" id="KW-1185">Reference proteome</keyword>
<sequence length="122" mass="13205">MAVRAGGGDPEPESERCAGARREGARRAGRRASCEHGRAAAENKKSKPPKQYNNNTLNKFTNIVSLVDQAKNSITPIRVDVAGRGARAHMLRHRAVFTQRGRSPRKAFSSVSLAVCYCGTIA</sequence>
<feature type="compositionally biased region" description="Basic and acidic residues" evidence="1">
    <location>
        <begin position="13"/>
        <end position="45"/>
    </location>
</feature>
<name>A0AAV1JID1_9NEOP</name>
<accession>A0AAV1JID1</accession>
<dbReference type="EMBL" id="CAVLEF010000010">
    <property type="protein sequence ID" value="CAK1548210.1"/>
    <property type="molecule type" value="Genomic_DNA"/>
</dbReference>
<gene>
    <name evidence="2" type="ORF">LNINA_LOCUS7627</name>
</gene>
<comment type="caution">
    <text evidence="2">The sequence shown here is derived from an EMBL/GenBank/DDBJ whole genome shotgun (WGS) entry which is preliminary data.</text>
</comment>
<evidence type="ECO:0000256" key="1">
    <source>
        <dbReference type="SAM" id="MobiDB-lite"/>
    </source>
</evidence>
<protein>
    <submittedName>
        <fullName evidence="2">Uncharacterized protein</fullName>
    </submittedName>
</protein>
<dbReference type="Proteomes" id="UP001497472">
    <property type="component" value="Unassembled WGS sequence"/>
</dbReference>
<organism evidence="2 3">
    <name type="scientific">Leptosia nina</name>
    <dbReference type="NCBI Taxonomy" id="320188"/>
    <lineage>
        <taxon>Eukaryota</taxon>
        <taxon>Metazoa</taxon>
        <taxon>Ecdysozoa</taxon>
        <taxon>Arthropoda</taxon>
        <taxon>Hexapoda</taxon>
        <taxon>Insecta</taxon>
        <taxon>Pterygota</taxon>
        <taxon>Neoptera</taxon>
        <taxon>Endopterygota</taxon>
        <taxon>Lepidoptera</taxon>
        <taxon>Glossata</taxon>
        <taxon>Ditrysia</taxon>
        <taxon>Papilionoidea</taxon>
        <taxon>Pieridae</taxon>
        <taxon>Pierinae</taxon>
        <taxon>Leptosia</taxon>
    </lineage>
</organism>
<reference evidence="2 3" key="1">
    <citation type="submission" date="2023-11" db="EMBL/GenBank/DDBJ databases">
        <authorList>
            <person name="Okamura Y."/>
        </authorList>
    </citation>
    <scope>NUCLEOTIDE SEQUENCE [LARGE SCALE GENOMIC DNA]</scope>
</reference>
<dbReference type="AlphaFoldDB" id="A0AAV1JID1"/>
<evidence type="ECO:0000313" key="3">
    <source>
        <dbReference type="Proteomes" id="UP001497472"/>
    </source>
</evidence>
<evidence type="ECO:0000313" key="2">
    <source>
        <dbReference type="EMBL" id="CAK1548210.1"/>
    </source>
</evidence>